<name>A0A0G1KME9_9BACT</name>
<evidence type="ECO:0000313" key="2">
    <source>
        <dbReference type="Proteomes" id="UP000034797"/>
    </source>
</evidence>
<sequence length="94" mass="10247">MFTDVDGVRFTRKGYPGEPRRFAPRNDESEIISVATLRAKEVLPVAVAPQMTRIAGFLGILGDDGASFKVVFVGDLIKNFPTLFLDFGGNIIGE</sequence>
<organism evidence="1 2">
    <name type="scientific">Candidatus Collierbacteria bacterium GW2011_GWA2_44_99</name>
    <dbReference type="NCBI Taxonomy" id="1618380"/>
    <lineage>
        <taxon>Bacteria</taxon>
        <taxon>Candidatus Collieribacteriota</taxon>
    </lineage>
</organism>
<gene>
    <name evidence="1" type="ORF">UW84_C0051G0007</name>
</gene>
<evidence type="ECO:0000313" key="1">
    <source>
        <dbReference type="EMBL" id="KKT84703.1"/>
    </source>
</evidence>
<dbReference type="Proteomes" id="UP000034797">
    <property type="component" value="Unassembled WGS sequence"/>
</dbReference>
<accession>A0A0G1KME9</accession>
<reference evidence="1 2" key="1">
    <citation type="journal article" date="2015" name="Nature">
        <title>rRNA introns, odd ribosomes, and small enigmatic genomes across a large radiation of phyla.</title>
        <authorList>
            <person name="Brown C.T."/>
            <person name="Hug L.A."/>
            <person name="Thomas B.C."/>
            <person name="Sharon I."/>
            <person name="Castelle C.J."/>
            <person name="Singh A."/>
            <person name="Wilkins M.J."/>
            <person name="Williams K.H."/>
            <person name="Banfield J.F."/>
        </authorList>
    </citation>
    <scope>NUCLEOTIDE SEQUENCE [LARGE SCALE GENOMIC DNA]</scope>
</reference>
<comment type="caution">
    <text evidence="1">The sequence shown here is derived from an EMBL/GenBank/DDBJ whole genome shotgun (WGS) entry which is preliminary data.</text>
</comment>
<dbReference type="AlphaFoldDB" id="A0A0G1KME9"/>
<dbReference type="EMBL" id="LCJW01000051">
    <property type="protein sequence ID" value="KKT84703.1"/>
    <property type="molecule type" value="Genomic_DNA"/>
</dbReference>
<proteinExistence type="predicted"/>
<protein>
    <submittedName>
        <fullName evidence="1">Uncharacterized protein</fullName>
    </submittedName>
</protein>